<dbReference type="Gene3D" id="3.40.50.1820">
    <property type="entry name" value="alpha/beta hydrolase"/>
    <property type="match status" value="1"/>
</dbReference>
<dbReference type="PRINTS" id="PR00862">
    <property type="entry name" value="PROLIGOPTASE"/>
</dbReference>
<dbReference type="InterPro" id="IPR029058">
    <property type="entry name" value="AB_hydrolase_fold"/>
</dbReference>
<dbReference type="EMBL" id="QRCM01000001">
    <property type="protein sequence ID" value="TXG90992.1"/>
    <property type="molecule type" value="Genomic_DNA"/>
</dbReference>
<dbReference type="AlphaFoldDB" id="A0A6P2CF56"/>
<dbReference type="SUPFAM" id="SSF63829">
    <property type="entry name" value="Calcium-dependent phosphotriesterase"/>
    <property type="match status" value="1"/>
</dbReference>
<dbReference type="InterPro" id="IPR001375">
    <property type="entry name" value="Peptidase_S9_cat"/>
</dbReference>
<dbReference type="GO" id="GO:0004252">
    <property type="term" value="F:serine-type endopeptidase activity"/>
    <property type="evidence" value="ECO:0007669"/>
    <property type="project" value="InterPro"/>
</dbReference>
<evidence type="ECO:0000313" key="3">
    <source>
        <dbReference type="EMBL" id="TXG90992.1"/>
    </source>
</evidence>
<dbReference type="Pfam" id="PF00326">
    <property type="entry name" value="Peptidase_S9"/>
    <property type="match status" value="1"/>
</dbReference>
<proteinExistence type="inferred from homology"/>
<sequence length="560" mass="59062">MFRIVPRTTPPIGGRDATARLLDAYAHWQCAAPRPHLPTGGYRVRRDGDDDVLTALADGRALRRVAAPARVLAARAGSGAVLARLAPDESAAVEIVRSDGRVVPVAGARFALEQAAWLPDGTVVLTADGRLRVGVVDADDGRWQESRDVPRGRISVSTGGVLVRRSGTVLLCNFARGSTMELPPDTVTVVEYDGVRALVRRDAIEVGSPRRRVVPTRGTAIGAAAGRGGVAVLTVDRGRHRLTLVDRGGRVRDTRLVAAGTDICSVDALSVSDGEIHVRLDGVATPPQVFRYPWREDPRTAIPAAGEIVVARADDGADIDVLVTRPPDVRRPRPLLLDVYGGFGVAHVPHFEPTTAAWLDAGGAVALAQVRGGGERDERWRQDGRGLRKRRAVDDLACAARELVAVGASRPDCLVLTGGSLGGTVAAAAALRHPGIAAAVVTTAAPLDLARLSDNPLGSRWAGEFGDLHSEPAVAEHDPMSLARSRAAGAPPFLVLDMADDSRIDAAQGPRFAEVLRRAGVDAQHVRIAGAGHGPASPTALRDLGTRFLSYVARVLEEDT</sequence>
<evidence type="ECO:0000256" key="1">
    <source>
        <dbReference type="ARBA" id="ARBA00005228"/>
    </source>
</evidence>
<dbReference type="PANTHER" id="PTHR11757:SF19">
    <property type="entry name" value="PROLYL ENDOPEPTIDASE-LIKE"/>
    <property type="match status" value="1"/>
</dbReference>
<accession>A0A6P2CF56</accession>
<reference evidence="3 4" key="1">
    <citation type="submission" date="2018-07" db="EMBL/GenBank/DDBJ databases">
        <title>Genome sequence of Rhodococcus rhodnii ATCC 35071 from Rhodnius prolixus.</title>
        <authorList>
            <person name="Patel V."/>
            <person name="Vogel K.J."/>
        </authorList>
    </citation>
    <scope>NUCLEOTIDE SEQUENCE [LARGE SCALE GENOMIC DNA]</scope>
    <source>
        <strain evidence="3 4">ATCC 35071</strain>
    </source>
</reference>
<dbReference type="GO" id="GO:0006508">
    <property type="term" value="P:proteolysis"/>
    <property type="evidence" value="ECO:0007669"/>
    <property type="project" value="InterPro"/>
</dbReference>
<dbReference type="Proteomes" id="UP000471120">
    <property type="component" value="Unassembled WGS sequence"/>
</dbReference>
<feature type="domain" description="Peptidase S9 prolyl oligopeptidase catalytic" evidence="2">
    <location>
        <begin position="350"/>
        <end position="557"/>
    </location>
</feature>
<dbReference type="PANTHER" id="PTHR11757">
    <property type="entry name" value="PROTEASE FAMILY S9A OLIGOPEPTIDASE"/>
    <property type="match status" value="1"/>
</dbReference>
<protein>
    <submittedName>
        <fullName evidence="3">S9 family peptidase</fullName>
    </submittedName>
</protein>
<comment type="caution">
    <text evidence="3">The sequence shown here is derived from an EMBL/GenBank/DDBJ whole genome shotgun (WGS) entry which is preliminary data.</text>
</comment>
<comment type="similarity">
    <text evidence="1">Belongs to the peptidase S9A family.</text>
</comment>
<dbReference type="InterPro" id="IPR051543">
    <property type="entry name" value="Serine_Peptidase_S9A"/>
</dbReference>
<evidence type="ECO:0000259" key="2">
    <source>
        <dbReference type="Pfam" id="PF00326"/>
    </source>
</evidence>
<evidence type="ECO:0000313" key="4">
    <source>
        <dbReference type="Proteomes" id="UP000471120"/>
    </source>
</evidence>
<dbReference type="InterPro" id="IPR002470">
    <property type="entry name" value="Peptidase_S9A"/>
</dbReference>
<name>A0A6P2CF56_9NOCA</name>
<dbReference type="SUPFAM" id="SSF53474">
    <property type="entry name" value="alpha/beta-Hydrolases"/>
    <property type="match status" value="1"/>
</dbReference>
<gene>
    <name evidence="3" type="ORF">DW322_13120</name>
</gene>
<organism evidence="3 4">
    <name type="scientific">Rhodococcus rhodnii</name>
    <dbReference type="NCBI Taxonomy" id="38312"/>
    <lineage>
        <taxon>Bacteria</taxon>
        <taxon>Bacillati</taxon>
        <taxon>Actinomycetota</taxon>
        <taxon>Actinomycetes</taxon>
        <taxon>Mycobacteriales</taxon>
        <taxon>Nocardiaceae</taxon>
        <taxon>Rhodococcus</taxon>
    </lineage>
</organism>